<reference evidence="9 10" key="1">
    <citation type="journal article" date="2017" name="BMC Genomics">
        <title>Chromosome level assembly and secondary metabolite potential of the parasitic fungus Cordyceps militaris.</title>
        <authorList>
            <person name="Kramer G.J."/>
            <person name="Nodwell J.R."/>
        </authorList>
    </citation>
    <scope>NUCLEOTIDE SEQUENCE [LARGE SCALE GENOMIC DNA]</scope>
    <source>
        <strain evidence="9 10">ATCC 34164</strain>
    </source>
</reference>
<evidence type="ECO:0000256" key="3">
    <source>
        <dbReference type="ARBA" id="ARBA00005673"/>
    </source>
</evidence>
<dbReference type="CDD" id="cd01492">
    <property type="entry name" value="Aos1_SUMO"/>
    <property type="match status" value="1"/>
</dbReference>
<dbReference type="OrthoDB" id="1708823at2759"/>
<dbReference type="GO" id="GO:0031510">
    <property type="term" value="C:SUMO activating enzyme complex"/>
    <property type="evidence" value="ECO:0007669"/>
    <property type="project" value="TreeGrafter"/>
</dbReference>
<feature type="domain" description="THIF-type NAD/FAD binding fold" evidence="8">
    <location>
        <begin position="129"/>
        <end position="464"/>
    </location>
</feature>
<evidence type="ECO:0000313" key="9">
    <source>
        <dbReference type="EMBL" id="ATY67110.1"/>
    </source>
</evidence>
<dbReference type="EMBL" id="CP023328">
    <property type="protein sequence ID" value="ATY67110.1"/>
    <property type="molecule type" value="Genomic_DNA"/>
</dbReference>
<comment type="pathway">
    <text evidence="2">Protein modification; protein sumoylation.</text>
</comment>
<organism evidence="9 10">
    <name type="scientific">Cordyceps militaris</name>
    <name type="common">Caterpillar fungus</name>
    <name type="synonym">Clavaria militaris</name>
    <dbReference type="NCBI Taxonomy" id="73501"/>
    <lineage>
        <taxon>Eukaryota</taxon>
        <taxon>Fungi</taxon>
        <taxon>Dikarya</taxon>
        <taxon>Ascomycota</taxon>
        <taxon>Pezizomycotina</taxon>
        <taxon>Sordariomycetes</taxon>
        <taxon>Hypocreomycetidae</taxon>
        <taxon>Hypocreales</taxon>
        <taxon>Cordycipitaceae</taxon>
        <taxon>Cordyceps</taxon>
    </lineage>
</organism>
<proteinExistence type="inferred from homology"/>
<dbReference type="AlphaFoldDB" id="A0A2H4SVH5"/>
<dbReference type="InterPro" id="IPR045886">
    <property type="entry name" value="ThiF/MoeB/HesA"/>
</dbReference>
<dbReference type="Gene3D" id="3.40.50.720">
    <property type="entry name" value="NAD(P)-binding Rossmann-like Domain"/>
    <property type="match status" value="1"/>
</dbReference>
<evidence type="ECO:0000313" key="10">
    <source>
        <dbReference type="Proteomes" id="UP000323067"/>
    </source>
</evidence>
<evidence type="ECO:0000256" key="4">
    <source>
        <dbReference type="ARBA" id="ARBA00022786"/>
    </source>
</evidence>
<dbReference type="GO" id="GO:0016925">
    <property type="term" value="P:protein sumoylation"/>
    <property type="evidence" value="ECO:0007669"/>
    <property type="project" value="TreeGrafter"/>
</dbReference>
<evidence type="ECO:0000259" key="8">
    <source>
        <dbReference type="Pfam" id="PF00899"/>
    </source>
</evidence>
<name>A0A2H4SVH5_CORMI</name>
<dbReference type="InterPro" id="IPR000011">
    <property type="entry name" value="UBQ/SUMO-activ_enz_E1-like"/>
</dbReference>
<feature type="region of interest" description="Disordered" evidence="7">
    <location>
        <begin position="38"/>
        <end position="91"/>
    </location>
</feature>
<dbReference type="GO" id="GO:0019948">
    <property type="term" value="F:SUMO activating enzyme activity"/>
    <property type="evidence" value="ECO:0007669"/>
    <property type="project" value="TreeGrafter"/>
</dbReference>
<evidence type="ECO:0000256" key="5">
    <source>
        <dbReference type="ARBA" id="ARBA00023242"/>
    </source>
</evidence>
<evidence type="ECO:0000256" key="1">
    <source>
        <dbReference type="ARBA" id="ARBA00004123"/>
    </source>
</evidence>
<comment type="similarity">
    <text evidence="3">Belongs to the ubiquitin-activating E1 family.</text>
</comment>
<keyword evidence="4" id="KW-0833">Ubl conjugation pathway</keyword>
<feature type="region of interest" description="Disordered" evidence="7">
    <location>
        <begin position="539"/>
        <end position="563"/>
    </location>
</feature>
<evidence type="ECO:0000256" key="7">
    <source>
        <dbReference type="SAM" id="MobiDB-lite"/>
    </source>
</evidence>
<dbReference type="Pfam" id="PF00899">
    <property type="entry name" value="ThiF"/>
    <property type="match status" value="1"/>
</dbReference>
<protein>
    <recommendedName>
        <fullName evidence="6">Ubiquitin-like 1-activating enzyme E1A</fullName>
    </recommendedName>
</protein>
<evidence type="ECO:0000256" key="6">
    <source>
        <dbReference type="ARBA" id="ARBA00044354"/>
    </source>
</evidence>
<dbReference type="InterPro" id="IPR035985">
    <property type="entry name" value="Ubiquitin-activating_enz"/>
</dbReference>
<gene>
    <name evidence="9" type="ORF">A9K55_000069</name>
</gene>
<sequence length="563" mass="60087">MAPIISMTLRHLSHIDSLRPLRRHDAVVPLTVWRYQDHTGHQQQTSAEAQAQPQPPSAHANGATQFDSENPDAMTGLLPDPGFMPDPNMAGLPMGDPSIILPSIFPNGQVPAPQPPQAKPISADEIALYDRQIRLWGMAAQAKIQNASVLLITMRALANEVAKNLVLAGVGSVTILDSATVTDADLGAQFFQSDGGGESHVGRNRAEAAAPALRRLNPRVQVHVDAEGVKTKGPSYFSRFDVVVATDLDPDAFNLINTATRLHGKAFYAAGTHGLFGFLFCDLIEHDFVIERAAGNVPTHAPQQETRTRSILRVQTRSEGGRTVESVSKRELYSTWFLASDIATLPAEYTASKRRLRAVTPALSCLRALWEFVQRRPAGAGLPATHDDLKLFTQLATQKHKALHLPPETLRPEFLRAFLQNLGAEVAPVAAILGGQLAQDVINVLGQTQQPIQNTVIFDGNTMEGLVYALHPEGALGAELLSAGVADVNGAAAQLVMPGGVPLVDMNGLGMMSQVGFPVNGAGLAHNGMGIPGLEQLQQQPQEGVQPTQHPAAAVSGQPGQPS</sequence>
<dbReference type="PANTHER" id="PTHR10953:SF162">
    <property type="entry name" value="SUMO-ACTIVATING ENZYME SUBUNIT 1"/>
    <property type="match status" value="1"/>
</dbReference>
<dbReference type="SUPFAM" id="SSF69572">
    <property type="entry name" value="Activating enzymes of the ubiquitin-like proteins"/>
    <property type="match status" value="1"/>
</dbReference>
<dbReference type="Proteomes" id="UP000323067">
    <property type="component" value="Chromosome i"/>
</dbReference>
<dbReference type="InterPro" id="IPR000594">
    <property type="entry name" value="ThiF_NAD_FAD-bd"/>
</dbReference>
<accession>A0A2H4SVH5</accession>
<feature type="compositionally biased region" description="Low complexity" evidence="7">
    <location>
        <begin position="41"/>
        <end position="60"/>
    </location>
</feature>
<keyword evidence="5" id="KW-0539">Nucleus</keyword>
<comment type="subcellular location">
    <subcellularLocation>
        <location evidence="1">Nucleus</location>
    </subcellularLocation>
</comment>
<dbReference type="PRINTS" id="PR01849">
    <property type="entry name" value="UBIQUITINACT"/>
</dbReference>
<evidence type="ECO:0000256" key="2">
    <source>
        <dbReference type="ARBA" id="ARBA00004718"/>
    </source>
</evidence>
<dbReference type="GO" id="GO:0005737">
    <property type="term" value="C:cytoplasm"/>
    <property type="evidence" value="ECO:0007669"/>
    <property type="project" value="TreeGrafter"/>
</dbReference>
<dbReference type="VEuPathDB" id="FungiDB:A9K55_000069"/>
<dbReference type="PANTHER" id="PTHR10953">
    <property type="entry name" value="UBIQUITIN-ACTIVATING ENZYME E1"/>
    <property type="match status" value="1"/>
</dbReference>
<feature type="compositionally biased region" description="Low complexity" evidence="7">
    <location>
        <begin position="539"/>
        <end position="549"/>
    </location>
</feature>
<dbReference type="VEuPathDB" id="FungiDB:CCM_07372"/>